<organism evidence="2">
    <name type="scientific">Lygus hesperus</name>
    <name type="common">Western plant bug</name>
    <dbReference type="NCBI Taxonomy" id="30085"/>
    <lineage>
        <taxon>Eukaryota</taxon>
        <taxon>Metazoa</taxon>
        <taxon>Ecdysozoa</taxon>
        <taxon>Arthropoda</taxon>
        <taxon>Hexapoda</taxon>
        <taxon>Insecta</taxon>
        <taxon>Pterygota</taxon>
        <taxon>Neoptera</taxon>
        <taxon>Paraneoptera</taxon>
        <taxon>Hemiptera</taxon>
        <taxon>Heteroptera</taxon>
        <taxon>Panheteroptera</taxon>
        <taxon>Cimicomorpha</taxon>
        <taxon>Miridae</taxon>
        <taxon>Mirini</taxon>
        <taxon>Lygus</taxon>
    </lineage>
</organism>
<gene>
    <name evidence="1" type="ORF">g.54363</name>
    <name evidence="2" type="ORF">g.54365</name>
</gene>
<dbReference type="EMBL" id="GDHC01006908">
    <property type="protein sequence ID" value="JAQ11721.1"/>
    <property type="molecule type" value="Transcribed_RNA"/>
</dbReference>
<evidence type="ECO:0000313" key="1">
    <source>
        <dbReference type="EMBL" id="JAQ00995.1"/>
    </source>
</evidence>
<feature type="non-terminal residue" evidence="2">
    <location>
        <position position="1"/>
    </location>
</feature>
<reference evidence="2" key="1">
    <citation type="journal article" date="2016" name="Gigascience">
        <title>De novo construction of an expanded transcriptome assembly for the western tarnished plant bug, Lygus hesperus.</title>
        <authorList>
            <person name="Tassone E.E."/>
            <person name="Geib S.M."/>
            <person name="Hall B."/>
            <person name="Fabrick J.A."/>
            <person name="Brent C.S."/>
            <person name="Hull J.J."/>
        </authorList>
    </citation>
    <scope>NUCLEOTIDE SEQUENCE</scope>
</reference>
<protein>
    <submittedName>
        <fullName evidence="2">Uncharacterized protein</fullName>
    </submittedName>
</protein>
<dbReference type="EMBL" id="GDHC01017634">
    <property type="protein sequence ID" value="JAQ00995.1"/>
    <property type="molecule type" value="Transcribed_RNA"/>
</dbReference>
<evidence type="ECO:0000313" key="2">
    <source>
        <dbReference type="EMBL" id="JAQ11721.1"/>
    </source>
</evidence>
<accession>A0A146LVI3</accession>
<dbReference type="AlphaFoldDB" id="A0A146LVI3"/>
<sequence length="243" mass="27167">GMMHWVSAVAFIMSSVYNGSESLSILKKDDLGDNALNWIQQKEEKANVELSSAKRNLVEMVHKLIEEGKLEIDSSVDKALQDVSAFQHDVPEKCHSTATGSLTVLRRSKKDYFLSCVKNSKSVQEIAKISEKSEELGAGFFTMTQRGTNRIVECSKKGIMGAYECGTSAIWEVIQSVMGGYSEMKHFIVSFTARGTHARRDIHNCLHPEGIDIQDHVDKIMEDYHSCVRNGRSMGKTNSWLNS</sequence>
<proteinExistence type="predicted"/>
<name>A0A146LVI3_LYGHE</name>